<evidence type="ECO:0000313" key="5">
    <source>
        <dbReference type="EMBL" id="PCC17742.1"/>
    </source>
</evidence>
<dbReference type="Pfam" id="PF13556">
    <property type="entry name" value="HTH_30"/>
    <property type="match status" value="1"/>
</dbReference>
<feature type="domain" description="CdaR GGDEF-like" evidence="4">
    <location>
        <begin position="368"/>
        <end position="476"/>
    </location>
</feature>
<dbReference type="EMBL" id="NRGO01000004">
    <property type="protein sequence ID" value="PCC51474.1"/>
    <property type="molecule type" value="Genomic_DNA"/>
</dbReference>
<dbReference type="InterPro" id="IPR025736">
    <property type="entry name" value="PucR_C-HTH_dom"/>
</dbReference>
<dbReference type="Proteomes" id="UP000218377">
    <property type="component" value="Unassembled WGS sequence"/>
</dbReference>
<protein>
    <recommendedName>
        <fullName evidence="9">PucR C-terminal helix-turn-helix domain-containing protein</fullName>
    </recommendedName>
</protein>
<reference evidence="7 8" key="1">
    <citation type="journal article" date="2017" name="Elife">
        <title>Extensive horizontal gene transfer in cheese-associated bacteria.</title>
        <authorList>
            <person name="Bonham K.S."/>
            <person name="Wolfe B.E."/>
            <person name="Dutton R.J."/>
        </authorList>
    </citation>
    <scope>NUCLEOTIDE SEQUENCE [LARGE SCALE GENOMIC DNA]</scope>
    <source>
        <strain evidence="6 7">900_6</strain>
        <strain evidence="5 8">JB5</strain>
    </source>
</reference>
<evidence type="ECO:0000256" key="2">
    <source>
        <dbReference type="SAM" id="MobiDB-lite"/>
    </source>
</evidence>
<accession>A0A2A3X1Z6</accession>
<comment type="similarity">
    <text evidence="1">Belongs to the CdaR family.</text>
</comment>
<feature type="region of interest" description="Disordered" evidence="2">
    <location>
        <begin position="1"/>
        <end position="46"/>
    </location>
</feature>
<dbReference type="PANTHER" id="PTHR33744">
    <property type="entry name" value="CARBOHYDRATE DIACID REGULATOR"/>
    <property type="match status" value="1"/>
</dbReference>
<comment type="caution">
    <text evidence="5">The sequence shown here is derived from an EMBL/GenBank/DDBJ whole genome shotgun (WGS) entry which is preliminary data.</text>
</comment>
<name>A0A2A3X1Z6_BREAU</name>
<dbReference type="EMBL" id="NRGX01000001">
    <property type="protein sequence ID" value="PCC17742.1"/>
    <property type="molecule type" value="Genomic_DNA"/>
</dbReference>
<evidence type="ECO:0000256" key="1">
    <source>
        <dbReference type="ARBA" id="ARBA00006754"/>
    </source>
</evidence>
<dbReference type="AlphaFoldDB" id="A0A2A3X1Z6"/>
<evidence type="ECO:0008006" key="9">
    <source>
        <dbReference type="Google" id="ProtNLM"/>
    </source>
</evidence>
<evidence type="ECO:0000313" key="8">
    <source>
        <dbReference type="Proteomes" id="UP000218377"/>
    </source>
</evidence>
<proteinExistence type="inferred from homology"/>
<feature type="domain" description="PucR C-terminal helix-turn-helix" evidence="3">
    <location>
        <begin position="549"/>
        <end position="606"/>
    </location>
</feature>
<evidence type="ECO:0000313" key="6">
    <source>
        <dbReference type="EMBL" id="PCC51474.1"/>
    </source>
</evidence>
<feature type="compositionally biased region" description="Pro residues" evidence="2">
    <location>
        <begin position="10"/>
        <end position="21"/>
    </location>
</feature>
<dbReference type="InterPro" id="IPR042070">
    <property type="entry name" value="PucR_C-HTH_sf"/>
</dbReference>
<evidence type="ECO:0000259" key="3">
    <source>
        <dbReference type="Pfam" id="PF13556"/>
    </source>
</evidence>
<evidence type="ECO:0000313" key="7">
    <source>
        <dbReference type="Proteomes" id="UP000217720"/>
    </source>
</evidence>
<dbReference type="InterPro" id="IPR051448">
    <property type="entry name" value="CdaR-like_regulators"/>
</dbReference>
<dbReference type="Gene3D" id="1.10.10.2840">
    <property type="entry name" value="PucR C-terminal helix-turn-helix domain"/>
    <property type="match status" value="1"/>
</dbReference>
<evidence type="ECO:0000259" key="4">
    <source>
        <dbReference type="Pfam" id="PF17853"/>
    </source>
</evidence>
<gene>
    <name evidence="6" type="ORF">CIK62_02905</name>
    <name evidence="5" type="ORF">CIK79_05225</name>
</gene>
<sequence>MKHSTSSKRPSPPQQPDPSPTISPELPDGGSATSREVAEPPSGSWGRCGAAHVDYSGHMSETNALRVSRLLRETAGFLLPLNQVDVDVEVTRIEFDVDLRGSAADRRSSADLAGVVVLVTEPVDGAGGFNAGGFRAGLGAIRARYSGAAALIVPPGTHTHLGEGADDVSAGAAAPILLERSTGVTWSEVLVHLRQLSEGASSALAWPDVDDLSALAAVIAEMTGASITIEDPASRVLAHSNLGDEIDDIRRETILSGAIPDWRIAELEESGFLDVVRRSTDVVERPAAGATPARSVIALRSEGELLGTIWAAYPETVDPASLRDVLRDAARAAIPVMLRTLRRSPFEKRIRREALGSILGGSPDLGPAATLLALPFSGHYATLAFAEVAPDREPVLRFHLRAAFADAVLAHVGAHGHLAVLVHMSEAMSAIEIKSHVASTLQRSLPPSEPLHFGVGAAVERLDHVQRSWTEAVYVVDALLAREPQGGASAPAGSGSADDRDVVRGATAEDVAAELVGLEAADALRSVGPRITEPARLLAAHDAKLQGQLLETLRAYFATVGNSAEASRRLHVHTNSLRHRLTRIEEITGLSTADRAGRLWLEFAVLVYDRERR</sequence>
<organism evidence="5 8">
    <name type="scientific">Brevibacterium aurantiacum</name>
    <dbReference type="NCBI Taxonomy" id="273384"/>
    <lineage>
        <taxon>Bacteria</taxon>
        <taxon>Bacillati</taxon>
        <taxon>Actinomycetota</taxon>
        <taxon>Actinomycetes</taxon>
        <taxon>Micrococcales</taxon>
        <taxon>Brevibacteriaceae</taxon>
        <taxon>Brevibacterium</taxon>
    </lineage>
</organism>
<dbReference type="Proteomes" id="UP000217720">
    <property type="component" value="Unassembled WGS sequence"/>
</dbReference>
<dbReference type="PANTHER" id="PTHR33744:SF1">
    <property type="entry name" value="DNA-BINDING TRANSCRIPTIONAL ACTIVATOR ADER"/>
    <property type="match status" value="1"/>
</dbReference>
<dbReference type="Pfam" id="PF17853">
    <property type="entry name" value="GGDEF_2"/>
    <property type="match status" value="1"/>
</dbReference>
<dbReference type="InterPro" id="IPR041522">
    <property type="entry name" value="CdaR_GGDEF"/>
</dbReference>